<feature type="compositionally biased region" description="Low complexity" evidence="1">
    <location>
        <begin position="309"/>
        <end position="323"/>
    </location>
</feature>
<evidence type="ECO:0000256" key="1">
    <source>
        <dbReference type="SAM" id="MobiDB-lite"/>
    </source>
</evidence>
<feature type="compositionally biased region" description="Basic and acidic residues" evidence="1">
    <location>
        <begin position="221"/>
        <end position="240"/>
    </location>
</feature>
<feature type="compositionally biased region" description="Polar residues" evidence="1">
    <location>
        <begin position="451"/>
        <end position="463"/>
    </location>
</feature>
<keyword evidence="2" id="KW-1133">Transmembrane helix</keyword>
<feature type="compositionally biased region" description="Low complexity" evidence="1">
    <location>
        <begin position="355"/>
        <end position="372"/>
    </location>
</feature>
<feature type="region of interest" description="Disordered" evidence="1">
    <location>
        <begin position="209"/>
        <end position="265"/>
    </location>
</feature>
<keyword evidence="4" id="KW-1185">Reference proteome</keyword>
<dbReference type="EMBL" id="CP126221">
    <property type="protein sequence ID" value="WIA22388.1"/>
    <property type="molecule type" value="Genomic_DNA"/>
</dbReference>
<evidence type="ECO:0000313" key="4">
    <source>
        <dbReference type="Proteomes" id="UP001244341"/>
    </source>
</evidence>
<accession>A0ABY8UP06</accession>
<feature type="region of interest" description="Disordered" evidence="1">
    <location>
        <begin position="68"/>
        <end position="128"/>
    </location>
</feature>
<name>A0ABY8UP06_TETOB</name>
<feature type="region of interest" description="Disordered" evidence="1">
    <location>
        <begin position="282"/>
        <end position="323"/>
    </location>
</feature>
<reference evidence="3 4" key="1">
    <citation type="submission" date="2023-05" db="EMBL/GenBank/DDBJ databases">
        <title>A 100% complete, gapless, phased diploid assembly of the Scenedesmus obliquus UTEX 3031 genome.</title>
        <authorList>
            <person name="Biondi T.C."/>
            <person name="Hanschen E.R."/>
            <person name="Kwon T."/>
            <person name="Eng W."/>
            <person name="Kruse C.P.S."/>
            <person name="Koehler S.I."/>
            <person name="Kunde Y."/>
            <person name="Gleasner C.D."/>
            <person name="You Mak K.T."/>
            <person name="Polle J."/>
            <person name="Hovde B.T."/>
            <person name="Starkenburg S.R."/>
        </authorList>
    </citation>
    <scope>NUCLEOTIDE SEQUENCE [LARGE SCALE GENOMIC DNA]</scope>
    <source>
        <strain evidence="3 4">DOE0152z</strain>
    </source>
</reference>
<proteinExistence type="predicted"/>
<evidence type="ECO:0000313" key="3">
    <source>
        <dbReference type="EMBL" id="WIA22388.1"/>
    </source>
</evidence>
<feature type="compositionally biased region" description="Low complexity" evidence="1">
    <location>
        <begin position="434"/>
        <end position="450"/>
    </location>
</feature>
<feature type="region of interest" description="Disordered" evidence="1">
    <location>
        <begin position="350"/>
        <end position="498"/>
    </location>
</feature>
<feature type="compositionally biased region" description="Polar residues" evidence="1">
    <location>
        <begin position="413"/>
        <end position="433"/>
    </location>
</feature>
<feature type="compositionally biased region" description="Polar residues" evidence="1">
    <location>
        <begin position="392"/>
        <end position="407"/>
    </location>
</feature>
<feature type="compositionally biased region" description="Polar residues" evidence="1">
    <location>
        <begin position="103"/>
        <end position="114"/>
    </location>
</feature>
<dbReference type="Proteomes" id="UP001244341">
    <property type="component" value="Chromosome 14b"/>
</dbReference>
<keyword evidence="2" id="KW-0472">Membrane</keyword>
<sequence>MRRQQLAAALRSSRDDRWPLWKKLVVGLCVGIGGGLIVILVLAGVWLCKRRRRIDKIRRHEAELVAGDHSREPYPDALATAGGAEEQGSSKQGKAADLRVTRKSTAYDTDAASSDQGRLQAAAAADAQQQRQEAADAACRRATAAGFNSRSSTFESAAAAGAAAAAELMDSSTPVVVNPSSSHAAHASPQATAAAAAVAAAAAAATARAAAAAHHQPPPADQDRAPWDDSFHLPPREPPVKRPPVAVEPWRPPKPSEPWQPTAPWRPPSLKYDIPALAPAEQFPRSVPLDESGAPLRMTPIRTSGGGHSRNSSSGNTPVSAGGTRSTAAAFAAAAAGSSAAAAAAGRHSRRGSAVDDYPATPTAAAAGSAAGDDIDAAGYQSGDEGGGFETPRSSVSYRSAQSNAASEGSFKSVRSNVQSESGSAVSFHSAQTFQSGHSSSRSFQSAASRLTSASGLSHSNSAREFPRAFVPPVEVEEELTTGSEGEPSPTRAGPTQQ</sequence>
<evidence type="ECO:0000256" key="2">
    <source>
        <dbReference type="SAM" id="Phobius"/>
    </source>
</evidence>
<protein>
    <submittedName>
        <fullName evidence="3">Uncharacterized protein</fullName>
    </submittedName>
</protein>
<keyword evidence="2" id="KW-0812">Transmembrane</keyword>
<feature type="transmembrane region" description="Helical" evidence="2">
    <location>
        <begin position="24"/>
        <end position="48"/>
    </location>
</feature>
<organism evidence="3 4">
    <name type="scientific">Tetradesmus obliquus</name>
    <name type="common">Green alga</name>
    <name type="synonym">Acutodesmus obliquus</name>
    <dbReference type="NCBI Taxonomy" id="3088"/>
    <lineage>
        <taxon>Eukaryota</taxon>
        <taxon>Viridiplantae</taxon>
        <taxon>Chlorophyta</taxon>
        <taxon>core chlorophytes</taxon>
        <taxon>Chlorophyceae</taxon>
        <taxon>CS clade</taxon>
        <taxon>Sphaeropleales</taxon>
        <taxon>Scenedesmaceae</taxon>
        <taxon>Tetradesmus</taxon>
    </lineage>
</organism>
<feature type="compositionally biased region" description="Low complexity" evidence="1">
    <location>
        <begin position="115"/>
        <end position="128"/>
    </location>
</feature>
<gene>
    <name evidence="3" type="ORF">OEZ85_004695</name>
</gene>